<keyword evidence="2" id="KW-1185">Reference proteome</keyword>
<proteinExistence type="predicted"/>
<gene>
    <name evidence="1" type="ORF">IC602_11760</name>
</gene>
<accession>A0ABR7VMY7</accession>
<dbReference type="SUPFAM" id="SSF103084">
    <property type="entry name" value="Holliday junction resolvase RusA"/>
    <property type="match status" value="1"/>
</dbReference>
<protein>
    <submittedName>
        <fullName evidence="1">RusA family crossover junction endodeoxyribonuclease</fullName>
    </submittedName>
</protein>
<comment type="caution">
    <text evidence="1">The sequence shown here is derived from an EMBL/GenBank/DDBJ whole genome shotgun (WGS) entry which is preliminary data.</text>
</comment>
<dbReference type="Proteomes" id="UP000621631">
    <property type="component" value="Unassembled WGS sequence"/>
</dbReference>
<dbReference type="Pfam" id="PF05866">
    <property type="entry name" value="RusA"/>
    <property type="match status" value="1"/>
</dbReference>
<name>A0ABR7VMY7_VIRHA</name>
<sequence length="125" mass="14313">MIEFVIPGRPVPAVRMTQKSMYVNKYAKRYLAYKKQVGWIAKQHYKGKPTNKPIGVNITLYINGGNHGDIDNYAKSLTDSLNKIAYVDDKQIEIMNLKKMKCEKGEDRVEMSVYELDSLGNTVNH</sequence>
<reference evidence="1 2" key="1">
    <citation type="submission" date="2020-09" db="EMBL/GenBank/DDBJ databases">
        <title>Draft Genome Sequences of Oil-Oxidizing Bacteria Halomonas titanicae, Marinobacter lutaoensis, and Virgibacillus halodenitrificans Isolated from Highly Saline Environments.</title>
        <authorList>
            <person name="Grouzdev D.S."/>
            <person name="Sokolova D.S."/>
            <person name="Semenova E.M."/>
            <person name="Borzenkov I.A."/>
            <person name="Bidzhieva S.K."/>
            <person name="Poltaraus A.B."/>
            <person name="Nazina T.N."/>
        </authorList>
    </citation>
    <scope>NUCLEOTIDE SEQUENCE [LARGE SCALE GENOMIC DNA]</scope>
    <source>
        <strain evidence="1 2">VKM B-3472D</strain>
    </source>
</reference>
<dbReference type="RefSeq" id="WP_189778367.1">
    <property type="nucleotide sequence ID" value="NZ_JACWEZ010000006.1"/>
</dbReference>
<evidence type="ECO:0000313" key="2">
    <source>
        <dbReference type="Proteomes" id="UP000621631"/>
    </source>
</evidence>
<dbReference type="EMBL" id="JACWEZ010000006">
    <property type="protein sequence ID" value="MBD1223272.1"/>
    <property type="molecule type" value="Genomic_DNA"/>
</dbReference>
<evidence type="ECO:0000313" key="1">
    <source>
        <dbReference type="EMBL" id="MBD1223272.1"/>
    </source>
</evidence>
<dbReference type="Gene3D" id="3.30.1330.70">
    <property type="entry name" value="Holliday junction resolvase RusA"/>
    <property type="match status" value="1"/>
</dbReference>
<dbReference type="InterPro" id="IPR036614">
    <property type="entry name" value="RusA-like_sf"/>
</dbReference>
<dbReference type="InterPro" id="IPR008822">
    <property type="entry name" value="Endonuclease_RusA-like"/>
</dbReference>
<organism evidence="1 2">
    <name type="scientific">Virgibacillus halodenitrificans</name>
    <name type="common">Bacillus halodenitrificans</name>
    <dbReference type="NCBI Taxonomy" id="1482"/>
    <lineage>
        <taxon>Bacteria</taxon>
        <taxon>Bacillati</taxon>
        <taxon>Bacillota</taxon>
        <taxon>Bacilli</taxon>
        <taxon>Bacillales</taxon>
        <taxon>Bacillaceae</taxon>
        <taxon>Virgibacillus</taxon>
    </lineage>
</organism>